<evidence type="ECO:0000256" key="2">
    <source>
        <dbReference type="ARBA" id="ARBA00022692"/>
    </source>
</evidence>
<dbReference type="PANTHER" id="PTHR16201">
    <property type="entry name" value="SEVEN TRANSMEMBRANE PROTEIN 1-RELATED"/>
    <property type="match status" value="1"/>
</dbReference>
<dbReference type="AlphaFoldDB" id="A0A0C9X6T0"/>
<keyword evidence="7" id="KW-1185">Reference proteome</keyword>
<dbReference type="InterPro" id="IPR051415">
    <property type="entry name" value="LAAT-1"/>
</dbReference>
<evidence type="ECO:0000256" key="1">
    <source>
        <dbReference type="ARBA" id="ARBA00004141"/>
    </source>
</evidence>
<feature type="transmembrane region" description="Helical" evidence="5">
    <location>
        <begin position="212"/>
        <end position="236"/>
    </location>
</feature>
<feature type="transmembrane region" description="Helical" evidence="5">
    <location>
        <begin position="242"/>
        <end position="265"/>
    </location>
</feature>
<evidence type="ECO:0000256" key="4">
    <source>
        <dbReference type="ARBA" id="ARBA00023136"/>
    </source>
</evidence>
<feature type="transmembrane region" description="Helical" evidence="5">
    <location>
        <begin position="84"/>
        <end position="108"/>
    </location>
</feature>
<feature type="transmembrane region" description="Helical" evidence="5">
    <location>
        <begin position="180"/>
        <end position="200"/>
    </location>
</feature>
<name>A0A0C9X6T0_9AGAR</name>
<dbReference type="PANTHER" id="PTHR16201:SF11">
    <property type="entry name" value="PQ-LOOP REPEAT-CONTAINING PROTEIN"/>
    <property type="match status" value="1"/>
</dbReference>
<evidence type="ECO:0000256" key="5">
    <source>
        <dbReference type="SAM" id="Phobius"/>
    </source>
</evidence>
<dbReference type="InterPro" id="IPR006603">
    <property type="entry name" value="PQ-loop_rpt"/>
</dbReference>
<dbReference type="Proteomes" id="UP000054477">
    <property type="component" value="Unassembled WGS sequence"/>
</dbReference>
<comment type="subcellular location">
    <subcellularLocation>
        <location evidence="1">Membrane</location>
        <topology evidence="1">Multi-pass membrane protein</topology>
    </subcellularLocation>
</comment>
<accession>A0A0C9X6T0</accession>
<keyword evidence="4 5" id="KW-0472">Membrane</keyword>
<feature type="transmembrane region" description="Helical" evidence="5">
    <location>
        <begin position="42"/>
        <end position="64"/>
    </location>
</feature>
<evidence type="ECO:0000256" key="3">
    <source>
        <dbReference type="ARBA" id="ARBA00022989"/>
    </source>
</evidence>
<sequence>MSTCNIEHNWFTNLLTFGLCCGLVISYLPQHFRIINARSSEGFSPLFLLLGTTAATAAVLNMVTVQSGVIKCCRVVSLGTCLEITAGVFQLFLQWLLFSFIFVLYIIYYPPHLKYVQLSIDTHDSRPPTHFKTPVKSEEWKLSIALAWTTIAHLILVSFTTLFLLSTASSSPTPSLPEQLSSWATFLGVSSALLAAIQYAPQLLHTYKAKVVGALSIPMMLIQSPGAVLMVLSIALRPGTNWTSWITFAVAGIMQGTLLTMCIFWKIPQRRLGIDDFGNPLFGSGVTSDGEVITTAAPPSNVETDAQGGVTVTVIEDAEYHAHGNLVGEETPLLHGPGGNLKGRSSRRWLGWLRR</sequence>
<gene>
    <name evidence="6" type="ORF">K443DRAFT_106284</name>
</gene>
<dbReference type="EMBL" id="KN838705">
    <property type="protein sequence ID" value="KIJ96993.1"/>
    <property type="molecule type" value="Genomic_DNA"/>
</dbReference>
<feature type="transmembrane region" description="Helical" evidence="5">
    <location>
        <begin position="142"/>
        <end position="168"/>
    </location>
</feature>
<evidence type="ECO:0000313" key="7">
    <source>
        <dbReference type="Proteomes" id="UP000054477"/>
    </source>
</evidence>
<reference evidence="7" key="2">
    <citation type="submission" date="2015-01" db="EMBL/GenBank/DDBJ databases">
        <title>Evolutionary Origins and Diversification of the Mycorrhizal Mutualists.</title>
        <authorList>
            <consortium name="DOE Joint Genome Institute"/>
            <consortium name="Mycorrhizal Genomics Consortium"/>
            <person name="Kohler A."/>
            <person name="Kuo A."/>
            <person name="Nagy L.G."/>
            <person name="Floudas D."/>
            <person name="Copeland A."/>
            <person name="Barry K.W."/>
            <person name="Cichocki N."/>
            <person name="Veneault-Fourrey C."/>
            <person name="LaButti K."/>
            <person name="Lindquist E.A."/>
            <person name="Lipzen A."/>
            <person name="Lundell T."/>
            <person name="Morin E."/>
            <person name="Murat C."/>
            <person name="Riley R."/>
            <person name="Ohm R."/>
            <person name="Sun H."/>
            <person name="Tunlid A."/>
            <person name="Henrissat B."/>
            <person name="Grigoriev I.V."/>
            <person name="Hibbett D.S."/>
            <person name="Martin F."/>
        </authorList>
    </citation>
    <scope>NUCLEOTIDE SEQUENCE [LARGE SCALE GENOMIC DNA]</scope>
    <source>
        <strain evidence="7">LaAM-08-1</strain>
    </source>
</reference>
<organism evidence="6 7">
    <name type="scientific">Laccaria amethystina LaAM-08-1</name>
    <dbReference type="NCBI Taxonomy" id="1095629"/>
    <lineage>
        <taxon>Eukaryota</taxon>
        <taxon>Fungi</taxon>
        <taxon>Dikarya</taxon>
        <taxon>Basidiomycota</taxon>
        <taxon>Agaricomycotina</taxon>
        <taxon>Agaricomycetes</taxon>
        <taxon>Agaricomycetidae</taxon>
        <taxon>Agaricales</taxon>
        <taxon>Agaricineae</taxon>
        <taxon>Hydnangiaceae</taxon>
        <taxon>Laccaria</taxon>
    </lineage>
</organism>
<dbReference type="Gene3D" id="1.20.1280.290">
    <property type="match status" value="1"/>
</dbReference>
<keyword evidence="2 5" id="KW-0812">Transmembrane</keyword>
<proteinExistence type="predicted"/>
<dbReference type="HOGENOM" id="CLU_033734_2_0_1"/>
<feature type="transmembrane region" description="Helical" evidence="5">
    <location>
        <begin position="12"/>
        <end position="30"/>
    </location>
</feature>
<dbReference type="SMART" id="SM00679">
    <property type="entry name" value="CTNS"/>
    <property type="match status" value="2"/>
</dbReference>
<reference evidence="6 7" key="1">
    <citation type="submission" date="2014-04" db="EMBL/GenBank/DDBJ databases">
        <authorList>
            <consortium name="DOE Joint Genome Institute"/>
            <person name="Kuo A."/>
            <person name="Kohler A."/>
            <person name="Nagy L.G."/>
            <person name="Floudas D."/>
            <person name="Copeland A."/>
            <person name="Barry K.W."/>
            <person name="Cichocki N."/>
            <person name="Veneault-Fourrey C."/>
            <person name="LaButti K."/>
            <person name="Lindquist E.A."/>
            <person name="Lipzen A."/>
            <person name="Lundell T."/>
            <person name="Morin E."/>
            <person name="Murat C."/>
            <person name="Sun H."/>
            <person name="Tunlid A."/>
            <person name="Henrissat B."/>
            <person name="Grigoriev I.V."/>
            <person name="Hibbett D.S."/>
            <person name="Martin F."/>
            <person name="Nordberg H.P."/>
            <person name="Cantor M.N."/>
            <person name="Hua S.X."/>
        </authorList>
    </citation>
    <scope>NUCLEOTIDE SEQUENCE [LARGE SCALE GENOMIC DNA]</scope>
    <source>
        <strain evidence="6 7">LaAM-08-1</strain>
    </source>
</reference>
<evidence type="ECO:0008006" key="8">
    <source>
        <dbReference type="Google" id="ProtNLM"/>
    </source>
</evidence>
<dbReference type="GO" id="GO:0016020">
    <property type="term" value="C:membrane"/>
    <property type="evidence" value="ECO:0007669"/>
    <property type="project" value="UniProtKB-SubCell"/>
</dbReference>
<dbReference type="OrthoDB" id="19344at2759"/>
<protein>
    <recommendedName>
        <fullName evidence="8">PQ loop repeat protein</fullName>
    </recommendedName>
</protein>
<evidence type="ECO:0000313" key="6">
    <source>
        <dbReference type="EMBL" id="KIJ96993.1"/>
    </source>
</evidence>
<dbReference type="Pfam" id="PF04193">
    <property type="entry name" value="PQ-loop"/>
    <property type="match status" value="2"/>
</dbReference>
<keyword evidence="3 5" id="KW-1133">Transmembrane helix</keyword>